<dbReference type="AlphaFoldDB" id="A0A0E3SBR5"/>
<comment type="subcellular location">
    <subcellularLocation>
        <location evidence="1">Membrane</location>
        <topology evidence="1">Multi-pass membrane protein</topology>
    </subcellularLocation>
</comment>
<feature type="transmembrane region" description="Helical" evidence="5">
    <location>
        <begin position="120"/>
        <end position="145"/>
    </location>
</feature>
<proteinExistence type="predicted"/>
<accession>A0A0E3SBR5</accession>
<dbReference type="PANTHER" id="PTHR11706">
    <property type="entry name" value="SOLUTE CARRIER PROTEIN FAMILY 11 MEMBER"/>
    <property type="match status" value="1"/>
</dbReference>
<dbReference type="GeneID" id="24831047"/>
<dbReference type="GO" id="GO:0015086">
    <property type="term" value="F:cadmium ion transmembrane transporter activity"/>
    <property type="evidence" value="ECO:0007669"/>
    <property type="project" value="TreeGrafter"/>
</dbReference>
<dbReference type="EMBL" id="CP009516">
    <property type="protein sequence ID" value="AKB78306.1"/>
    <property type="molecule type" value="Genomic_DNA"/>
</dbReference>
<dbReference type="GO" id="GO:0005886">
    <property type="term" value="C:plasma membrane"/>
    <property type="evidence" value="ECO:0007669"/>
    <property type="project" value="TreeGrafter"/>
</dbReference>
<dbReference type="PATRIC" id="fig|1434110.4.peg.2318"/>
<feature type="transmembrane region" description="Helical" evidence="5">
    <location>
        <begin position="157"/>
        <end position="178"/>
    </location>
</feature>
<evidence type="ECO:0000256" key="1">
    <source>
        <dbReference type="ARBA" id="ARBA00004141"/>
    </source>
</evidence>
<feature type="transmembrane region" description="Helical" evidence="5">
    <location>
        <begin position="93"/>
        <end position="114"/>
    </location>
</feature>
<evidence type="ECO:0000256" key="5">
    <source>
        <dbReference type="SAM" id="Phobius"/>
    </source>
</evidence>
<feature type="transmembrane region" description="Helical" evidence="5">
    <location>
        <begin position="46"/>
        <end position="65"/>
    </location>
</feature>
<feature type="transmembrane region" description="Helical" evidence="5">
    <location>
        <begin position="254"/>
        <end position="279"/>
    </location>
</feature>
<dbReference type="Pfam" id="PF01566">
    <property type="entry name" value="Nramp"/>
    <property type="match status" value="1"/>
</dbReference>
<dbReference type="STRING" id="1434110.MSHOH_1823"/>
<feature type="transmembrane region" description="Helical" evidence="5">
    <location>
        <begin position="299"/>
        <end position="328"/>
    </location>
</feature>
<dbReference type="Proteomes" id="UP000033101">
    <property type="component" value="Chromosome"/>
</dbReference>
<reference evidence="6 7" key="1">
    <citation type="submission" date="2014-07" db="EMBL/GenBank/DDBJ databases">
        <title>Methanogenic archaea and the global carbon cycle.</title>
        <authorList>
            <person name="Henriksen J.R."/>
            <person name="Luke J."/>
            <person name="Reinhart S."/>
            <person name="Benedict M.N."/>
            <person name="Youngblut N.D."/>
            <person name="Metcalf M.E."/>
            <person name="Whitaker R.J."/>
            <person name="Metcalf W.W."/>
        </authorList>
    </citation>
    <scope>NUCLEOTIDE SEQUENCE [LARGE SCALE GENOMIC DNA]</scope>
    <source>
        <strain evidence="6 7">HB-1</strain>
    </source>
</reference>
<gene>
    <name evidence="6" type="ORF">MSHOH_1823</name>
</gene>
<dbReference type="HOGENOM" id="CLU_046131_0_0_2"/>
<dbReference type="InterPro" id="IPR001046">
    <property type="entry name" value="NRAMP_fam"/>
</dbReference>
<evidence type="ECO:0000256" key="4">
    <source>
        <dbReference type="ARBA" id="ARBA00023136"/>
    </source>
</evidence>
<feature type="transmembrane region" description="Helical" evidence="5">
    <location>
        <begin position="20"/>
        <end position="40"/>
    </location>
</feature>
<dbReference type="KEGG" id="mhor:MSHOH_1823"/>
<keyword evidence="3 5" id="KW-1133">Transmembrane helix</keyword>
<dbReference type="GO" id="GO:0005384">
    <property type="term" value="F:manganese ion transmembrane transporter activity"/>
    <property type="evidence" value="ECO:0007669"/>
    <property type="project" value="TreeGrafter"/>
</dbReference>
<keyword evidence="4 5" id="KW-0472">Membrane</keyword>
<dbReference type="PANTHER" id="PTHR11706:SF3">
    <property type="entry name" value="METAL ION TRANSPORT PROTEIN"/>
    <property type="match status" value="1"/>
</dbReference>
<sequence length="334" mass="35964">MGNIKGKIPAAPEGSERLKWIGPGIIWMISAIATGELIFTPRISSLYGYAVLWALIIAILLKGLIAREIGRYAVVTGGSLLHGIKNLPGPENWGIWLIILPQIFVAVTTIAGMAGATGTALILIFPGNFILWSIIALIVSLILVAFGKYKAVEWTSILMTGVIAVALFIASVSVFPGFATLAGGLLPQSPENAEFSELLPWLGFMMSGAAGLIWYSYWLSARGYGAAKYTDPDNPELLDFSILEAEDRQNLRKWVTVMTGSTVAAVMLVLIILISLMILGSQLLRPEGLVPEGPDVTRVLSQLLGGVWGSVGAWLLIVASFFAGYYIFEEFLMS</sequence>
<protein>
    <submittedName>
        <fullName evidence="6">Uncharacterized protein</fullName>
    </submittedName>
</protein>
<evidence type="ECO:0000256" key="2">
    <source>
        <dbReference type="ARBA" id="ARBA00022692"/>
    </source>
</evidence>
<keyword evidence="2 5" id="KW-0812">Transmembrane</keyword>
<evidence type="ECO:0000313" key="7">
    <source>
        <dbReference type="Proteomes" id="UP000033101"/>
    </source>
</evidence>
<dbReference type="GO" id="GO:0034755">
    <property type="term" value="P:iron ion transmembrane transport"/>
    <property type="evidence" value="ECO:0007669"/>
    <property type="project" value="TreeGrafter"/>
</dbReference>
<evidence type="ECO:0000313" key="6">
    <source>
        <dbReference type="EMBL" id="AKB78306.1"/>
    </source>
</evidence>
<dbReference type="OrthoDB" id="213464at2157"/>
<keyword evidence="7" id="KW-1185">Reference proteome</keyword>
<dbReference type="NCBIfam" id="NF037982">
    <property type="entry name" value="Nramp_1"/>
    <property type="match status" value="1"/>
</dbReference>
<evidence type="ECO:0000256" key="3">
    <source>
        <dbReference type="ARBA" id="ARBA00022989"/>
    </source>
</evidence>
<name>A0A0E3SBR5_9EURY</name>
<feature type="transmembrane region" description="Helical" evidence="5">
    <location>
        <begin position="198"/>
        <end position="218"/>
    </location>
</feature>
<organism evidence="6 7">
    <name type="scientific">Methanosarcina horonobensis HB-1 = JCM 15518</name>
    <dbReference type="NCBI Taxonomy" id="1434110"/>
    <lineage>
        <taxon>Archaea</taxon>
        <taxon>Methanobacteriati</taxon>
        <taxon>Methanobacteriota</taxon>
        <taxon>Stenosarchaea group</taxon>
        <taxon>Methanomicrobia</taxon>
        <taxon>Methanosarcinales</taxon>
        <taxon>Methanosarcinaceae</taxon>
        <taxon>Methanosarcina</taxon>
    </lineage>
</organism>
<dbReference type="RefSeq" id="WP_052730801.1">
    <property type="nucleotide sequence ID" value="NZ_BBCW01000027.1"/>
</dbReference>